<feature type="transmembrane region" description="Helical" evidence="2">
    <location>
        <begin position="1221"/>
        <end position="1243"/>
    </location>
</feature>
<evidence type="ECO:0000256" key="1">
    <source>
        <dbReference type="SAM" id="MobiDB-lite"/>
    </source>
</evidence>
<proteinExistence type="predicted"/>
<feature type="transmembrane region" description="Helical" evidence="2">
    <location>
        <begin position="1073"/>
        <end position="1094"/>
    </location>
</feature>
<keyword evidence="2" id="KW-1133">Transmembrane helix</keyword>
<feature type="transmembrane region" description="Helical" evidence="2">
    <location>
        <begin position="1161"/>
        <end position="1180"/>
    </location>
</feature>
<feature type="region of interest" description="Disordered" evidence="1">
    <location>
        <begin position="449"/>
        <end position="472"/>
    </location>
</feature>
<feature type="transmembrane region" description="Helical" evidence="2">
    <location>
        <begin position="1249"/>
        <end position="1271"/>
    </location>
</feature>
<feature type="compositionally biased region" description="Low complexity" evidence="1">
    <location>
        <begin position="185"/>
        <end position="194"/>
    </location>
</feature>
<feature type="transmembrane region" description="Helical" evidence="2">
    <location>
        <begin position="1123"/>
        <end position="1141"/>
    </location>
</feature>
<feature type="transmembrane region" description="Helical" evidence="2">
    <location>
        <begin position="798"/>
        <end position="819"/>
    </location>
</feature>
<keyword evidence="4" id="KW-1185">Reference proteome</keyword>
<evidence type="ECO:0000256" key="2">
    <source>
        <dbReference type="SAM" id="Phobius"/>
    </source>
</evidence>
<keyword evidence="2" id="KW-0472">Membrane</keyword>
<feature type="transmembrane region" description="Helical" evidence="2">
    <location>
        <begin position="1030"/>
        <end position="1052"/>
    </location>
</feature>
<feature type="transmembrane region" description="Helical" evidence="2">
    <location>
        <begin position="269"/>
        <end position="290"/>
    </location>
</feature>
<gene>
    <name evidence="3" type="ORF">OSTQU699_LOCUS847</name>
</gene>
<feature type="transmembrane region" description="Helical" evidence="2">
    <location>
        <begin position="72"/>
        <end position="95"/>
    </location>
</feature>
<feature type="transmembrane region" description="Helical" evidence="2">
    <location>
        <begin position="936"/>
        <end position="956"/>
    </location>
</feature>
<organism evidence="3 4">
    <name type="scientific">Ostreobium quekettii</name>
    <dbReference type="NCBI Taxonomy" id="121088"/>
    <lineage>
        <taxon>Eukaryota</taxon>
        <taxon>Viridiplantae</taxon>
        <taxon>Chlorophyta</taxon>
        <taxon>core chlorophytes</taxon>
        <taxon>Ulvophyceae</taxon>
        <taxon>TCBD clade</taxon>
        <taxon>Bryopsidales</taxon>
        <taxon>Ostreobineae</taxon>
        <taxon>Ostreobiaceae</taxon>
        <taxon>Ostreobium</taxon>
    </lineage>
</organism>
<feature type="transmembrane region" description="Helical" evidence="2">
    <location>
        <begin position="7"/>
        <end position="32"/>
    </location>
</feature>
<dbReference type="EMBL" id="CAJHUC010000354">
    <property type="protein sequence ID" value="CAD7695486.1"/>
    <property type="molecule type" value="Genomic_DNA"/>
</dbReference>
<feature type="transmembrane region" description="Helical" evidence="2">
    <location>
        <begin position="756"/>
        <end position="777"/>
    </location>
</feature>
<feature type="transmembrane region" description="Helical" evidence="2">
    <location>
        <begin position="903"/>
        <end position="924"/>
    </location>
</feature>
<feature type="compositionally biased region" description="Basic and acidic residues" evidence="1">
    <location>
        <begin position="463"/>
        <end position="472"/>
    </location>
</feature>
<sequence>MGAASEFVRAVVALVAFLLNVTLDLLHVPLLLPGLLSIYRTASVLRSLSASWGALIRACLSKPKEYVWITVNHGLVMVVDLLSVLPFLFTLLTGIRTRRLLRDMRKEIEAARGKTEVIWGLRGVVWEQFFSLLLELLYLPLVAFALVTWRGPKVLREIRGAPAPAGGSPAGTRPAGARQGGGRTAGARPGGSASKTPPPKNIALADRAGIVLMNILALIVDLPYVAMALLMTATLWRAVPYWTDARVAARDRRVWECTWSHFKRWVLDVPAWLGAGLLFATVYRLPGLLARMATRSRMPPGPPLATVTSATVTFPGRGAQVRLRGTKPPELVADKARLHVGDDDWWNAAGAVLGGPLVFAARTMLPMAVRPSMMDLAAGFSAGGQEFDAELRLGTKSEKAASEKLVGALRKIANRFPDAAMDVVLECRGAQLIRLRAKAADMLHEDWGPDTAHELPVAPPEQAEPRRPKEYDGHKARDCYLEDLRDAVASGLVKLALDAFALLGLMAIVALFPWRLPQLFCRLLETKARARQLAARRALAKARRRARGRLEAEILAKDAIADGAKAVVGGGAGAGPGASQLSKLWLRGSWYGKGAPKANTLTTKSERESEYVLLPPDELKDTRHGPSGAPQRPVALGCHAAFYRLCPGMRESMEKAAGEDPAVAAAWEALRAKEDELAGQRDALLSGAVSPDHQAVLEKVRQLDSLAAYVDRMYDDLLGAKPDVQVRIDPFWAGASCRNHGWSEKRVIVSGMVKEAVLDVLGLLSTLGLFLSLVRFVPFMADWLAGRRTWRASCFEQLGQLGLDVLYTLRALIVIVLVYHAPQLVAQALEAVVILKSPEIARRVVERYAEETWEDVYALLKLLTLWKTYKAAVATLVWGLFVPAEMVAVSLQQRISSASLRRAIALATWLALLGYPFAFIFWMAEDYSNSEGRMGSAVGAFCVLLIAIQLLIAWCYGADPEGQWSTVSSASYDIHWSYANANALFNMALEIYQHAALVLDIGGVTFRHAATVEDVASPSLLDFDVDFYEVFFWLAVGAVGIWFVVAALPVVVESIFEICPPSTIESRPLWRMLETAMSTTFSLTIFSNLLRILACTEMDASDGLVLDASKEKNVQCYKGDHRVMALLALLSLAYFVPTATWTRAKIRDDTDKDLDVRFAPIYQFVIFISRFGLAAFVEVYSPLSKWVSLGASLLLNLGLAAFTFGFSHWYGIGPCPLPGIWIARGFGFAAAAWTALVVMFAPFEGEVASVPVVLMAIGIGYIVAIIIAIVFTWQWSTRHVVVKQIPSRDMRLVVGCLLELEAILFVAHGKSAFVPKWHELQEGRFWRRLVRKHGSNTPKQGCAKCLGNISVLGELLLELERAVAFEEEDPGFLRRRPAWNQEAKEIENVPQLAMLILEFGGGLPVVQANTKWASQCSAGLSGIGRCLPQTEIMV</sequence>
<feature type="transmembrane region" description="Helical" evidence="2">
    <location>
        <begin position="1186"/>
        <end position="1209"/>
    </location>
</feature>
<dbReference type="Proteomes" id="UP000708148">
    <property type="component" value="Unassembled WGS sequence"/>
</dbReference>
<accession>A0A8S1INZ6</accession>
<feature type="region of interest" description="Disordered" evidence="1">
    <location>
        <begin position="163"/>
        <end position="200"/>
    </location>
</feature>
<reference evidence="3" key="1">
    <citation type="submission" date="2020-12" db="EMBL/GenBank/DDBJ databases">
        <authorList>
            <person name="Iha C."/>
        </authorList>
    </citation>
    <scope>NUCLEOTIDE SEQUENCE</scope>
</reference>
<keyword evidence="2" id="KW-0812">Transmembrane</keyword>
<feature type="compositionally biased region" description="Low complexity" evidence="1">
    <location>
        <begin position="163"/>
        <end position="177"/>
    </location>
</feature>
<protein>
    <submittedName>
        <fullName evidence="3">Uncharacterized protein</fullName>
    </submittedName>
</protein>
<feature type="transmembrane region" description="Helical" evidence="2">
    <location>
        <begin position="210"/>
        <end position="236"/>
    </location>
</feature>
<comment type="caution">
    <text evidence="3">The sequence shown here is derived from an EMBL/GenBank/DDBJ whole genome shotgun (WGS) entry which is preliminary data.</text>
</comment>
<evidence type="ECO:0000313" key="3">
    <source>
        <dbReference type="EMBL" id="CAD7695486.1"/>
    </source>
</evidence>
<feature type="transmembrane region" description="Helical" evidence="2">
    <location>
        <begin position="495"/>
        <end position="514"/>
    </location>
</feature>
<feature type="transmembrane region" description="Helical" evidence="2">
    <location>
        <begin position="871"/>
        <end position="891"/>
    </location>
</feature>
<evidence type="ECO:0000313" key="4">
    <source>
        <dbReference type="Proteomes" id="UP000708148"/>
    </source>
</evidence>
<name>A0A8S1INZ6_9CHLO</name>